<evidence type="ECO:0000256" key="1">
    <source>
        <dbReference type="SAM" id="Phobius"/>
    </source>
</evidence>
<reference evidence="3" key="1">
    <citation type="journal article" date="2019" name="Int. J. Syst. Evol. Microbiol.">
        <title>The Global Catalogue of Microorganisms (GCM) 10K type strain sequencing project: providing services to taxonomists for standard genome sequencing and annotation.</title>
        <authorList>
            <consortium name="The Broad Institute Genomics Platform"/>
            <consortium name="The Broad Institute Genome Sequencing Center for Infectious Disease"/>
            <person name="Wu L."/>
            <person name="Ma J."/>
        </authorList>
    </citation>
    <scope>NUCLEOTIDE SEQUENCE [LARGE SCALE GENOMIC DNA]</scope>
    <source>
        <strain evidence="3">KCTC 52298</strain>
    </source>
</reference>
<dbReference type="EMBL" id="JBHULD010000025">
    <property type="protein sequence ID" value="MFD2557090.1"/>
    <property type="molecule type" value="Genomic_DNA"/>
</dbReference>
<organism evidence="2 3">
    <name type="scientific">Sphingobacterium tabacisoli</name>
    <dbReference type="NCBI Taxonomy" id="2044855"/>
    <lineage>
        <taxon>Bacteria</taxon>
        <taxon>Pseudomonadati</taxon>
        <taxon>Bacteroidota</taxon>
        <taxon>Sphingobacteriia</taxon>
        <taxon>Sphingobacteriales</taxon>
        <taxon>Sphingobacteriaceae</taxon>
        <taxon>Sphingobacterium</taxon>
    </lineage>
</organism>
<keyword evidence="1" id="KW-1133">Transmembrane helix</keyword>
<dbReference type="Proteomes" id="UP001597440">
    <property type="component" value="Unassembled WGS sequence"/>
</dbReference>
<sequence length="177" mass="20556">MITNGRLKFTRDFNFYSKCNKIEFVNKLEESVSPGDVGGLTQSAYDAYPNNDLIGLVNFEDFQISYPAKGFSLEPIAYGYFTDEENGFKIDVHIKGISPGFKIWYSIISIFSILFFFTYEINSLWHLISTTALPIFFFFICPALWASFRFRQLNETLNELFVQTEELCSIESQRQNF</sequence>
<evidence type="ECO:0000313" key="3">
    <source>
        <dbReference type="Proteomes" id="UP001597440"/>
    </source>
</evidence>
<gene>
    <name evidence="2" type="ORF">ACFSQW_22055</name>
</gene>
<keyword evidence="3" id="KW-1185">Reference proteome</keyword>
<feature type="transmembrane region" description="Helical" evidence="1">
    <location>
        <begin position="103"/>
        <end position="119"/>
    </location>
</feature>
<evidence type="ECO:0000313" key="2">
    <source>
        <dbReference type="EMBL" id="MFD2557090.1"/>
    </source>
</evidence>
<comment type="caution">
    <text evidence="2">The sequence shown here is derived from an EMBL/GenBank/DDBJ whole genome shotgun (WGS) entry which is preliminary data.</text>
</comment>
<feature type="transmembrane region" description="Helical" evidence="1">
    <location>
        <begin position="125"/>
        <end position="148"/>
    </location>
</feature>
<keyword evidence="1" id="KW-0472">Membrane</keyword>
<dbReference type="RefSeq" id="WP_210354523.1">
    <property type="nucleotide sequence ID" value="NZ_JAEQMU010000002.1"/>
</dbReference>
<accession>A0ABW5LAM8</accession>
<keyword evidence="1" id="KW-0812">Transmembrane</keyword>
<name>A0ABW5LAM8_9SPHI</name>
<proteinExistence type="predicted"/>
<protein>
    <submittedName>
        <fullName evidence="2">Uncharacterized protein</fullName>
    </submittedName>
</protein>